<dbReference type="AlphaFoldDB" id="A0A1G2IEF3"/>
<keyword evidence="1" id="KW-0472">Membrane</keyword>
<keyword evidence="2" id="KW-0732">Signal</keyword>
<feature type="signal peptide" evidence="2">
    <location>
        <begin position="1"/>
        <end position="23"/>
    </location>
</feature>
<evidence type="ECO:0000256" key="1">
    <source>
        <dbReference type="SAM" id="Phobius"/>
    </source>
</evidence>
<protein>
    <recommendedName>
        <fullName evidence="5">TrbC/VirB2 family protein</fullName>
    </recommendedName>
</protein>
<keyword evidence="1" id="KW-0812">Transmembrane</keyword>
<reference evidence="3 4" key="1">
    <citation type="journal article" date="2016" name="Nat. Commun.">
        <title>Thousands of microbial genomes shed light on interconnected biogeochemical processes in an aquifer system.</title>
        <authorList>
            <person name="Anantharaman K."/>
            <person name="Brown C.T."/>
            <person name="Hug L.A."/>
            <person name="Sharon I."/>
            <person name="Castelle C.J."/>
            <person name="Probst A.J."/>
            <person name="Thomas B.C."/>
            <person name="Singh A."/>
            <person name="Wilkins M.J."/>
            <person name="Karaoz U."/>
            <person name="Brodie E.L."/>
            <person name="Williams K.H."/>
            <person name="Hubbard S.S."/>
            <person name="Banfield J.F."/>
        </authorList>
    </citation>
    <scope>NUCLEOTIDE SEQUENCE [LARGE SCALE GENOMIC DNA]</scope>
</reference>
<feature type="transmembrane region" description="Helical" evidence="1">
    <location>
        <begin position="79"/>
        <end position="100"/>
    </location>
</feature>
<gene>
    <name evidence="3" type="ORF">A2908_02000</name>
</gene>
<dbReference type="STRING" id="1802214.A2908_02000"/>
<proteinExistence type="predicted"/>
<accession>A0A1G2IEF3</accession>
<organism evidence="3 4">
    <name type="scientific">Candidatus Staskawiczbacteria bacterium RIFCSPLOWO2_01_FULL_38_12b</name>
    <dbReference type="NCBI Taxonomy" id="1802214"/>
    <lineage>
        <taxon>Bacteria</taxon>
        <taxon>Candidatus Staskawicziibacteriota</taxon>
    </lineage>
</organism>
<evidence type="ECO:0008006" key="5">
    <source>
        <dbReference type="Google" id="ProtNLM"/>
    </source>
</evidence>
<evidence type="ECO:0000313" key="3">
    <source>
        <dbReference type="EMBL" id="OGZ73074.1"/>
    </source>
</evidence>
<comment type="caution">
    <text evidence="3">The sequence shown here is derived from an EMBL/GenBank/DDBJ whole genome shotgun (WGS) entry which is preliminary data.</text>
</comment>
<feature type="chain" id="PRO_5009583246" description="TrbC/VirB2 family protein" evidence="2">
    <location>
        <begin position="24"/>
        <end position="145"/>
    </location>
</feature>
<dbReference type="EMBL" id="MHPA01000016">
    <property type="protein sequence ID" value="OGZ73074.1"/>
    <property type="molecule type" value="Genomic_DNA"/>
</dbReference>
<keyword evidence="1" id="KW-1133">Transmembrane helix</keyword>
<evidence type="ECO:0000256" key="2">
    <source>
        <dbReference type="SAM" id="SignalP"/>
    </source>
</evidence>
<evidence type="ECO:0000313" key="4">
    <source>
        <dbReference type="Proteomes" id="UP000176774"/>
    </source>
</evidence>
<feature type="transmembrane region" description="Helical" evidence="1">
    <location>
        <begin position="42"/>
        <end position="67"/>
    </location>
</feature>
<name>A0A1G2IEF3_9BACT</name>
<dbReference type="Proteomes" id="UP000176774">
    <property type="component" value="Unassembled WGS sequence"/>
</dbReference>
<sequence length="145" mass="15050">MNKKIIALASLMVLVLLPMVALAASPTPAEWFKGIIDRLLEIIVWPLFIASVVIMLIYAGFLFVTAAGDVAKLSRGKSAFIWALVGIAVGIAAFSAVNIIEEIIGETPVLTCGESVAPTCGGECVPGRTCTSTSVGGSSCFCAED</sequence>